<evidence type="ECO:0000256" key="1">
    <source>
        <dbReference type="ARBA" id="ARBA00022763"/>
    </source>
</evidence>
<evidence type="ECO:0000313" key="3">
    <source>
        <dbReference type="EMBL" id="XBS70841.1"/>
    </source>
</evidence>
<keyword evidence="1" id="KW-0227">DNA damage</keyword>
<dbReference type="InterPro" id="IPR036217">
    <property type="entry name" value="MethylDNA_cys_MeTrfase_DNAb"/>
</dbReference>
<dbReference type="NCBIfam" id="TIGR00589">
    <property type="entry name" value="ogt"/>
    <property type="match status" value="1"/>
</dbReference>
<dbReference type="CDD" id="cd06445">
    <property type="entry name" value="ATase"/>
    <property type="match status" value="1"/>
</dbReference>
<name>A0AAU7QD88_9GAMM</name>
<evidence type="ECO:0000259" key="2">
    <source>
        <dbReference type="PROSITE" id="PS50042"/>
    </source>
</evidence>
<feature type="domain" description="Cyclic nucleotide-binding" evidence="2">
    <location>
        <begin position="26"/>
        <end position="40"/>
    </location>
</feature>
<dbReference type="PROSITE" id="PS50042">
    <property type="entry name" value="CNMP_BINDING_3"/>
    <property type="match status" value="1"/>
</dbReference>
<dbReference type="InterPro" id="IPR014048">
    <property type="entry name" value="MethylDNA_cys_MeTrfase_DNA-bd"/>
</dbReference>
<reference evidence="3" key="1">
    <citation type="submission" date="2024-06" db="EMBL/GenBank/DDBJ databases">
        <authorList>
            <person name="Coelho C."/>
            <person name="Bento M."/>
            <person name="Garcia E."/>
            <person name="Camelo A."/>
            <person name="Brandao I."/>
            <person name="Espirito Santo C."/>
            <person name="Trovao J."/>
            <person name="Verissimo A."/>
            <person name="Costa J."/>
            <person name="Tiago I."/>
        </authorList>
    </citation>
    <scope>NUCLEOTIDE SEQUENCE</scope>
    <source>
        <strain evidence="3">KWT182</strain>
    </source>
</reference>
<dbReference type="PANTHER" id="PTHR42942:SF1">
    <property type="entry name" value="ALKYLTRANSFERASE-LIKE PROTEIN 1"/>
    <property type="match status" value="1"/>
</dbReference>
<dbReference type="PANTHER" id="PTHR42942">
    <property type="entry name" value="6-O-METHYLGUANINE DNA METHYLTRANSFERASE"/>
    <property type="match status" value="1"/>
</dbReference>
<proteinExistence type="predicted"/>
<accession>A0AAU7QD88</accession>
<sequence>MDESTDSFRQRVFQIVAAIPAGCITTYGEVALLAGSPRAARQVGGILSRLPRGTKLPWHRVLNRHGGISLPGEGFQRQKSALEAEGIEIDDTGTADLSRYRWRW</sequence>
<organism evidence="3">
    <name type="scientific">Acerihabitans sp. KWT182</name>
    <dbReference type="NCBI Taxonomy" id="3157919"/>
    <lineage>
        <taxon>Bacteria</taxon>
        <taxon>Pseudomonadati</taxon>
        <taxon>Pseudomonadota</taxon>
        <taxon>Gammaproteobacteria</taxon>
        <taxon>Enterobacterales</taxon>
        <taxon>Pectobacteriaceae</taxon>
        <taxon>Acerihabitans</taxon>
    </lineage>
</organism>
<dbReference type="InterPro" id="IPR036388">
    <property type="entry name" value="WH-like_DNA-bd_sf"/>
</dbReference>
<dbReference type="GO" id="GO:0006281">
    <property type="term" value="P:DNA repair"/>
    <property type="evidence" value="ECO:0007669"/>
    <property type="project" value="InterPro"/>
</dbReference>
<dbReference type="InterPro" id="IPR052520">
    <property type="entry name" value="ATL_DNA_repair"/>
</dbReference>
<dbReference type="GO" id="GO:0003824">
    <property type="term" value="F:catalytic activity"/>
    <property type="evidence" value="ECO:0007669"/>
    <property type="project" value="InterPro"/>
</dbReference>
<protein>
    <submittedName>
        <fullName evidence="3">MGMT family protein</fullName>
    </submittedName>
</protein>
<dbReference type="Gene3D" id="1.10.10.10">
    <property type="entry name" value="Winged helix-like DNA-binding domain superfamily/Winged helix DNA-binding domain"/>
    <property type="match status" value="1"/>
</dbReference>
<dbReference type="Pfam" id="PF01035">
    <property type="entry name" value="DNA_binding_1"/>
    <property type="match status" value="1"/>
</dbReference>
<dbReference type="InterPro" id="IPR000595">
    <property type="entry name" value="cNMP-bd_dom"/>
</dbReference>
<dbReference type="EMBL" id="CP157947">
    <property type="protein sequence ID" value="XBS70841.1"/>
    <property type="molecule type" value="Genomic_DNA"/>
</dbReference>
<gene>
    <name evidence="3" type="ORF">ABK905_07065</name>
</gene>
<dbReference type="AlphaFoldDB" id="A0AAU7QD88"/>
<dbReference type="SUPFAM" id="SSF46767">
    <property type="entry name" value="Methylated DNA-protein cysteine methyltransferase, C-terminal domain"/>
    <property type="match status" value="1"/>
</dbReference>